<dbReference type="InterPro" id="IPR000515">
    <property type="entry name" value="MetI-like"/>
</dbReference>
<dbReference type="PROSITE" id="PS50928">
    <property type="entry name" value="ABC_TM1"/>
    <property type="match status" value="1"/>
</dbReference>
<dbReference type="PANTHER" id="PTHR43744:SF12">
    <property type="entry name" value="ABC TRANSPORTER PERMEASE PROTEIN MG189-RELATED"/>
    <property type="match status" value="1"/>
</dbReference>
<feature type="transmembrane region" description="Helical" evidence="7">
    <location>
        <begin position="197"/>
        <end position="217"/>
    </location>
</feature>
<gene>
    <name evidence="9" type="ORF">MESINF_2807</name>
</gene>
<evidence type="ECO:0000313" key="9">
    <source>
        <dbReference type="EMBL" id="SSC14247.1"/>
    </source>
</evidence>
<feature type="transmembrane region" description="Helical" evidence="7">
    <location>
        <begin position="142"/>
        <end position="159"/>
    </location>
</feature>
<dbReference type="KEGG" id="minf:MESINF_2807"/>
<evidence type="ECO:0000256" key="3">
    <source>
        <dbReference type="ARBA" id="ARBA00022475"/>
    </source>
</evidence>
<feature type="transmembrane region" description="Helical" evidence="7">
    <location>
        <begin position="242"/>
        <end position="263"/>
    </location>
</feature>
<evidence type="ECO:0000259" key="8">
    <source>
        <dbReference type="PROSITE" id="PS50928"/>
    </source>
</evidence>
<protein>
    <submittedName>
        <fullName evidence="9">Putative ABC transporter permease protein</fullName>
    </submittedName>
</protein>
<dbReference type="RefSeq" id="WP_169700660.1">
    <property type="nucleotide sequence ID" value="NZ_LS974202.1"/>
</dbReference>
<organism evidence="9 10">
    <name type="scientific">Mesotoga infera</name>
    <dbReference type="NCBI Taxonomy" id="1236046"/>
    <lineage>
        <taxon>Bacteria</taxon>
        <taxon>Thermotogati</taxon>
        <taxon>Thermotogota</taxon>
        <taxon>Thermotogae</taxon>
        <taxon>Kosmotogales</taxon>
        <taxon>Kosmotogaceae</taxon>
        <taxon>Mesotoga</taxon>
    </lineage>
</organism>
<name>A0A7Z7PQK8_9BACT</name>
<keyword evidence="2 7" id="KW-0813">Transport</keyword>
<feature type="transmembrane region" description="Helical" evidence="7">
    <location>
        <begin position="9"/>
        <end position="35"/>
    </location>
</feature>
<comment type="subcellular location">
    <subcellularLocation>
        <location evidence="1 7">Cell membrane</location>
        <topology evidence="1 7">Multi-pass membrane protein</topology>
    </subcellularLocation>
</comment>
<dbReference type="Proteomes" id="UP000250796">
    <property type="component" value="Chromosome MESINF"/>
</dbReference>
<sequence length="278" mass="31794">MASRRTSKVVLYTLAYALLIIFAFIMLMPFVWMLLSTFKDQRELFEFPPKFLPKKLTLNNYIEVFKTVPFVRYYLNSLLVTFSSVVLNLFSSSLAGYAFAKYRFKGREIIFKVILGAMMIPFPVTIIPLYIMVYDLGLVDSYFALIITGSVSIFGTFLMRQFIVNIPDDLLDAARIDGSSEFGTYVRIILPNLRAPLSALAVFSFMSTWNAFLWPLLVVNDDRHRTVQLGVQFFTQRYGDLIHLQITAAAMAIIPIIVLYLFLQKQFIQGITMTGLKG</sequence>
<evidence type="ECO:0000256" key="6">
    <source>
        <dbReference type="ARBA" id="ARBA00023136"/>
    </source>
</evidence>
<evidence type="ECO:0000256" key="4">
    <source>
        <dbReference type="ARBA" id="ARBA00022692"/>
    </source>
</evidence>
<proteinExistence type="inferred from homology"/>
<keyword evidence="4 7" id="KW-0812">Transmembrane</keyword>
<keyword evidence="10" id="KW-1185">Reference proteome</keyword>
<evidence type="ECO:0000313" key="10">
    <source>
        <dbReference type="Proteomes" id="UP000250796"/>
    </source>
</evidence>
<evidence type="ECO:0000256" key="7">
    <source>
        <dbReference type="RuleBase" id="RU363032"/>
    </source>
</evidence>
<comment type="similarity">
    <text evidence="7">Belongs to the binding-protein-dependent transport system permease family.</text>
</comment>
<dbReference type="PANTHER" id="PTHR43744">
    <property type="entry name" value="ABC TRANSPORTER PERMEASE PROTEIN MG189-RELATED-RELATED"/>
    <property type="match status" value="1"/>
</dbReference>
<feature type="transmembrane region" description="Helical" evidence="7">
    <location>
        <begin position="73"/>
        <end position="97"/>
    </location>
</feature>
<feature type="transmembrane region" description="Helical" evidence="7">
    <location>
        <begin position="109"/>
        <end position="130"/>
    </location>
</feature>
<evidence type="ECO:0000256" key="2">
    <source>
        <dbReference type="ARBA" id="ARBA00022448"/>
    </source>
</evidence>
<feature type="domain" description="ABC transmembrane type-1" evidence="8">
    <location>
        <begin position="74"/>
        <end position="263"/>
    </location>
</feature>
<dbReference type="InterPro" id="IPR035906">
    <property type="entry name" value="MetI-like_sf"/>
</dbReference>
<evidence type="ECO:0000256" key="1">
    <source>
        <dbReference type="ARBA" id="ARBA00004651"/>
    </source>
</evidence>
<evidence type="ECO:0000256" key="5">
    <source>
        <dbReference type="ARBA" id="ARBA00022989"/>
    </source>
</evidence>
<reference evidence="9 10" key="1">
    <citation type="submission" date="2017-01" db="EMBL/GenBank/DDBJ databases">
        <authorList>
            <person name="Erauso G."/>
        </authorList>
    </citation>
    <scope>NUCLEOTIDE SEQUENCE [LARGE SCALE GENOMIC DNA]</scope>
    <source>
        <strain evidence="9">MESINF1</strain>
    </source>
</reference>
<accession>A0A7Z7PQK8</accession>
<keyword evidence="3" id="KW-1003">Cell membrane</keyword>
<dbReference type="SUPFAM" id="SSF161098">
    <property type="entry name" value="MetI-like"/>
    <property type="match status" value="1"/>
</dbReference>
<dbReference type="CDD" id="cd06261">
    <property type="entry name" value="TM_PBP2"/>
    <property type="match status" value="1"/>
</dbReference>
<dbReference type="Gene3D" id="1.10.3720.10">
    <property type="entry name" value="MetI-like"/>
    <property type="match status" value="1"/>
</dbReference>
<dbReference type="Pfam" id="PF00528">
    <property type="entry name" value="BPD_transp_1"/>
    <property type="match status" value="1"/>
</dbReference>
<dbReference type="GO" id="GO:0055085">
    <property type="term" value="P:transmembrane transport"/>
    <property type="evidence" value="ECO:0007669"/>
    <property type="project" value="InterPro"/>
</dbReference>
<dbReference type="EMBL" id="LS974202">
    <property type="protein sequence ID" value="SSC14247.1"/>
    <property type="molecule type" value="Genomic_DNA"/>
</dbReference>
<dbReference type="AlphaFoldDB" id="A0A7Z7PQK8"/>
<dbReference type="GO" id="GO:0005886">
    <property type="term" value="C:plasma membrane"/>
    <property type="evidence" value="ECO:0007669"/>
    <property type="project" value="UniProtKB-SubCell"/>
</dbReference>
<keyword evidence="6 7" id="KW-0472">Membrane</keyword>
<keyword evidence="5 7" id="KW-1133">Transmembrane helix</keyword>